<dbReference type="OMA" id="GHHFKPY"/>
<comment type="subcellular location">
    <subcellularLocation>
        <location evidence="2">Membrane</location>
        <topology evidence="2">Single-pass type II membrane protein</topology>
    </subcellularLocation>
</comment>
<evidence type="ECO:0000256" key="7">
    <source>
        <dbReference type="ARBA" id="ARBA00022676"/>
    </source>
</evidence>
<keyword evidence="13 23" id="KW-1133">Transmembrane helix</keyword>
<name>A0A0B2UWX3_TOXCA</name>
<dbReference type="PANTHER" id="PTHR23033">
    <property type="entry name" value="BETA1,3-GALACTOSYLTRANSFERASE"/>
    <property type="match status" value="1"/>
</dbReference>
<proteinExistence type="inferred from homology"/>
<evidence type="ECO:0000256" key="12">
    <source>
        <dbReference type="ARBA" id="ARBA00022968"/>
    </source>
</evidence>
<keyword evidence="12" id="KW-0735">Signal-anchor</keyword>
<comment type="cofactor">
    <cofactor evidence="1">
        <name>Mn(2+)</name>
        <dbReference type="ChEBI" id="CHEBI:29035"/>
    </cofactor>
</comment>
<keyword evidence="16" id="KW-0325">Glycoprotein</keyword>
<evidence type="ECO:0000256" key="1">
    <source>
        <dbReference type="ARBA" id="ARBA00001936"/>
    </source>
</evidence>
<dbReference type="OrthoDB" id="414175at2759"/>
<evidence type="ECO:0000256" key="11">
    <source>
        <dbReference type="ARBA" id="ARBA00022741"/>
    </source>
</evidence>
<protein>
    <recommendedName>
        <fullName evidence="18">Glycoprotein-N-acetylgalactosamine 3-beta-galactosyltransferase 1</fullName>
        <ecNumber evidence="6">2.4.1.122</ecNumber>
    </recommendedName>
    <alternativeName>
        <fullName evidence="20">Core 1 O-glycan T-synthase</fullName>
    </alternativeName>
    <alternativeName>
        <fullName evidence="21">Core 1 UDP-galactose:N-acetylgalactosamine-alpha-R beta 1,3-galactosyltransferase 1</fullName>
    </alternativeName>
    <alternativeName>
        <fullName evidence="19">Core 1 beta1,3-galactosyltransferase 1</fullName>
    </alternativeName>
</protein>
<keyword evidence="15" id="KW-1015">Disulfide bond</keyword>
<dbReference type="GO" id="GO:0000166">
    <property type="term" value="F:nucleotide binding"/>
    <property type="evidence" value="ECO:0007669"/>
    <property type="project" value="UniProtKB-KW"/>
</dbReference>
<feature type="domain" description="Fringe-like glycosyltransferase" evidence="24">
    <location>
        <begin position="81"/>
        <end position="249"/>
    </location>
</feature>
<comment type="pathway">
    <text evidence="3">Protein modification; protein glycosylation.</text>
</comment>
<evidence type="ECO:0000256" key="9">
    <source>
        <dbReference type="ARBA" id="ARBA00022692"/>
    </source>
</evidence>
<evidence type="ECO:0000256" key="5">
    <source>
        <dbReference type="ARBA" id="ARBA00011748"/>
    </source>
</evidence>
<keyword evidence="8 25" id="KW-0808">Transferase</keyword>
<dbReference type="FunFam" id="3.90.550.50:FF:000017">
    <property type="entry name" value="Glycoprotein-N-acetylgalactosamine 3-beta-galactosyltransferase 1"/>
    <property type="match status" value="1"/>
</dbReference>
<comment type="caution">
    <text evidence="25">The sequence shown here is derived from an EMBL/GenBank/DDBJ whole genome shotgun (WGS) entry which is preliminary data.</text>
</comment>
<dbReference type="Proteomes" id="UP000031036">
    <property type="component" value="Unassembled WGS sequence"/>
</dbReference>
<dbReference type="Gene3D" id="3.90.550.50">
    <property type="match status" value="1"/>
</dbReference>
<evidence type="ECO:0000259" key="24">
    <source>
        <dbReference type="Pfam" id="PF02434"/>
    </source>
</evidence>
<keyword evidence="26" id="KW-1185">Reference proteome</keyword>
<evidence type="ECO:0000256" key="18">
    <source>
        <dbReference type="ARBA" id="ARBA00040898"/>
    </source>
</evidence>
<evidence type="ECO:0000256" key="21">
    <source>
        <dbReference type="ARBA" id="ARBA00043065"/>
    </source>
</evidence>
<comment type="subunit">
    <text evidence="5">Homodimer; disulfide-linked.</text>
</comment>
<evidence type="ECO:0000256" key="10">
    <source>
        <dbReference type="ARBA" id="ARBA00022723"/>
    </source>
</evidence>
<evidence type="ECO:0000256" key="4">
    <source>
        <dbReference type="ARBA" id="ARBA00006462"/>
    </source>
</evidence>
<organism evidence="25 26">
    <name type="scientific">Toxocara canis</name>
    <name type="common">Canine roundworm</name>
    <dbReference type="NCBI Taxonomy" id="6265"/>
    <lineage>
        <taxon>Eukaryota</taxon>
        <taxon>Metazoa</taxon>
        <taxon>Ecdysozoa</taxon>
        <taxon>Nematoda</taxon>
        <taxon>Chromadorea</taxon>
        <taxon>Rhabditida</taxon>
        <taxon>Spirurina</taxon>
        <taxon>Ascaridomorpha</taxon>
        <taxon>Ascaridoidea</taxon>
        <taxon>Toxocaridae</taxon>
        <taxon>Toxocara</taxon>
    </lineage>
</organism>
<dbReference type="UniPathway" id="UPA00378"/>
<dbReference type="GO" id="GO:0030145">
    <property type="term" value="F:manganese ion binding"/>
    <property type="evidence" value="ECO:0007669"/>
    <property type="project" value="UniProtKB-ARBA"/>
</dbReference>
<evidence type="ECO:0000256" key="14">
    <source>
        <dbReference type="ARBA" id="ARBA00023136"/>
    </source>
</evidence>
<evidence type="ECO:0000313" key="26">
    <source>
        <dbReference type="Proteomes" id="UP000031036"/>
    </source>
</evidence>
<dbReference type="AlphaFoldDB" id="A0A0B2UWX3"/>
<comment type="function">
    <text evidence="22">Glycosyltransferase that generates the core 1 O-glycan Gal-beta1-3GalNAc-alpha1-Ser/Thr (T antigen), which is a precursor for many extended O-glycans in glycoproteins.</text>
</comment>
<evidence type="ECO:0000256" key="23">
    <source>
        <dbReference type="SAM" id="Phobius"/>
    </source>
</evidence>
<gene>
    <name evidence="25" type="primary">C38H2.2</name>
    <name evidence="25" type="ORF">Tcan_10567</name>
</gene>
<evidence type="ECO:0000313" key="25">
    <source>
        <dbReference type="EMBL" id="KHN73903.1"/>
    </source>
</evidence>
<dbReference type="Pfam" id="PF02434">
    <property type="entry name" value="Fringe"/>
    <property type="match status" value="1"/>
</dbReference>
<feature type="transmembrane region" description="Helical" evidence="23">
    <location>
        <begin position="27"/>
        <end position="45"/>
    </location>
</feature>
<evidence type="ECO:0000256" key="6">
    <source>
        <dbReference type="ARBA" id="ARBA00012557"/>
    </source>
</evidence>
<evidence type="ECO:0000256" key="15">
    <source>
        <dbReference type="ARBA" id="ARBA00023157"/>
    </source>
</evidence>
<keyword evidence="14 23" id="KW-0472">Membrane</keyword>
<reference evidence="25 26" key="1">
    <citation type="submission" date="2014-11" db="EMBL/GenBank/DDBJ databases">
        <title>Genetic blueprint of the zoonotic pathogen Toxocara canis.</title>
        <authorList>
            <person name="Zhu X.-Q."/>
            <person name="Korhonen P.K."/>
            <person name="Cai H."/>
            <person name="Young N.D."/>
            <person name="Nejsum P."/>
            <person name="von Samson-Himmelstjerna G."/>
            <person name="Boag P.R."/>
            <person name="Tan P."/>
            <person name="Li Q."/>
            <person name="Min J."/>
            <person name="Yang Y."/>
            <person name="Wang X."/>
            <person name="Fang X."/>
            <person name="Hall R.S."/>
            <person name="Hofmann A."/>
            <person name="Sternberg P.W."/>
            <person name="Jex A.R."/>
            <person name="Gasser R.B."/>
        </authorList>
    </citation>
    <scope>NUCLEOTIDE SEQUENCE [LARGE SCALE GENOMIC DNA]</scope>
    <source>
        <strain evidence="25">PN_DK_2014</strain>
    </source>
</reference>
<sequence>MLPKGFSKATKGIQNCLSNLLKTGSCYALLFIALFIVQLIFVGPYRISARTASLKAFSATKRSINRTDVPADTDKNLSVRILCWIMTGKQFHSTRAISVKETWAKRCDKYVFASDEEDPGLPAVNLGTPSGREFLWEKTRNMLSYIYQRYADEFDWFMKADDDTYVIVDNLRSFLRSKDPDMSVYFGCRIRWVKPSTQGYMSGGAGYVLSKTALRKFVEEALNNKTICSKSGDYEDVEVGLCLENIGVEAGDTRDEQQRHRFLPLSLEKFFVWNDGDIMAKWFKHYSLYPIKTNETLVSDKLITMHYISPSMMRALDHLLYNVPRLIFRFRII</sequence>
<comment type="similarity">
    <text evidence="4">Belongs to the glycosyltransferase 31 family. Beta3-Gal-T subfamily.</text>
</comment>
<dbReference type="STRING" id="6265.A0A0B2UWX3"/>
<dbReference type="PANTHER" id="PTHR23033:SF14">
    <property type="entry name" value="GLYCOPROTEIN-N-ACETYLGALACTOSAMINE 3-BETA-GALACTOSYLTRANSFERASE 1-RELATED"/>
    <property type="match status" value="1"/>
</dbReference>
<keyword evidence="17" id="KW-0464">Manganese</keyword>
<evidence type="ECO:0000256" key="20">
    <source>
        <dbReference type="ARBA" id="ARBA00042009"/>
    </source>
</evidence>
<evidence type="ECO:0000256" key="3">
    <source>
        <dbReference type="ARBA" id="ARBA00004922"/>
    </source>
</evidence>
<evidence type="ECO:0000256" key="22">
    <source>
        <dbReference type="ARBA" id="ARBA00059245"/>
    </source>
</evidence>
<keyword evidence="11" id="KW-0547">Nucleotide-binding</keyword>
<keyword evidence="10" id="KW-0479">Metal-binding</keyword>
<dbReference type="EMBL" id="JPKZ01002988">
    <property type="protein sequence ID" value="KHN73903.1"/>
    <property type="molecule type" value="Genomic_DNA"/>
</dbReference>
<keyword evidence="9 23" id="KW-0812">Transmembrane</keyword>
<evidence type="ECO:0000256" key="8">
    <source>
        <dbReference type="ARBA" id="ARBA00022679"/>
    </source>
</evidence>
<dbReference type="EC" id="2.4.1.122" evidence="6"/>
<dbReference type="InterPro" id="IPR003378">
    <property type="entry name" value="Fringe-like_glycosylTrfase"/>
</dbReference>
<dbReference type="InterPro" id="IPR026050">
    <property type="entry name" value="C1GALT1/C1GALT1_chp1"/>
</dbReference>
<evidence type="ECO:0000256" key="2">
    <source>
        <dbReference type="ARBA" id="ARBA00004606"/>
    </source>
</evidence>
<evidence type="ECO:0000256" key="16">
    <source>
        <dbReference type="ARBA" id="ARBA00023180"/>
    </source>
</evidence>
<accession>A0A0B2UWX3</accession>
<evidence type="ECO:0000256" key="17">
    <source>
        <dbReference type="ARBA" id="ARBA00023211"/>
    </source>
</evidence>
<keyword evidence="7 25" id="KW-0328">Glycosyltransferase</keyword>
<evidence type="ECO:0000256" key="19">
    <source>
        <dbReference type="ARBA" id="ARBA00041226"/>
    </source>
</evidence>
<dbReference type="GO" id="GO:0016020">
    <property type="term" value="C:membrane"/>
    <property type="evidence" value="ECO:0007669"/>
    <property type="project" value="UniProtKB-SubCell"/>
</dbReference>
<dbReference type="GO" id="GO:0016263">
    <property type="term" value="F:glycoprotein-N-acetylgalactosamine 3-beta-galactosyltransferase activity"/>
    <property type="evidence" value="ECO:0007669"/>
    <property type="project" value="UniProtKB-EC"/>
</dbReference>
<evidence type="ECO:0000256" key="13">
    <source>
        <dbReference type="ARBA" id="ARBA00022989"/>
    </source>
</evidence>